<dbReference type="AlphaFoldDB" id="A0A8A7K9N5"/>
<evidence type="ECO:0000313" key="3">
    <source>
        <dbReference type="Proteomes" id="UP000665020"/>
    </source>
</evidence>
<organism evidence="2 3">
    <name type="scientific">Iocasia fonsfrigidae</name>
    <dbReference type="NCBI Taxonomy" id="2682810"/>
    <lineage>
        <taxon>Bacteria</taxon>
        <taxon>Bacillati</taxon>
        <taxon>Bacillota</taxon>
        <taxon>Clostridia</taxon>
        <taxon>Halanaerobiales</taxon>
        <taxon>Halanaerobiaceae</taxon>
        <taxon>Iocasia</taxon>
    </lineage>
</organism>
<dbReference type="SUPFAM" id="SSF53335">
    <property type="entry name" value="S-adenosyl-L-methionine-dependent methyltransferases"/>
    <property type="match status" value="1"/>
</dbReference>
<dbReference type="GO" id="GO:0008168">
    <property type="term" value="F:methyltransferase activity"/>
    <property type="evidence" value="ECO:0007669"/>
    <property type="project" value="UniProtKB-KW"/>
</dbReference>
<dbReference type="Pfam" id="PF13847">
    <property type="entry name" value="Methyltransf_31"/>
    <property type="match status" value="1"/>
</dbReference>
<dbReference type="CDD" id="cd02440">
    <property type="entry name" value="AdoMet_MTases"/>
    <property type="match status" value="1"/>
</dbReference>
<dbReference type="Gene3D" id="3.40.50.150">
    <property type="entry name" value="Vaccinia Virus protein VP39"/>
    <property type="match status" value="1"/>
</dbReference>
<feature type="domain" description="Methyltransferase" evidence="1">
    <location>
        <begin position="78"/>
        <end position="191"/>
    </location>
</feature>
<dbReference type="KEGG" id="ifn:GM661_01855"/>
<reference evidence="2" key="1">
    <citation type="submission" date="2019-12" db="EMBL/GenBank/DDBJ databases">
        <authorList>
            <person name="zhang j."/>
            <person name="sun C.M."/>
        </authorList>
    </citation>
    <scope>NUCLEOTIDE SEQUENCE</scope>
    <source>
        <strain evidence="2">NS-1</strain>
    </source>
</reference>
<name>A0A8A7K9N5_9FIRM</name>
<keyword evidence="2" id="KW-0808">Transferase</keyword>
<dbReference type="InterPro" id="IPR025714">
    <property type="entry name" value="Methyltranfer_dom"/>
</dbReference>
<dbReference type="Proteomes" id="UP000665020">
    <property type="component" value="Chromosome"/>
</dbReference>
<gene>
    <name evidence="2" type="ORF">GM661_01855</name>
</gene>
<keyword evidence="2" id="KW-0489">Methyltransferase</keyword>
<sequence>MYLVINYWRDSGNCNPVNLNSCFTKIPEGWYYRGIGGKTVSREFFNQVAENWDERVDHDNRKIRFAINKLPVHERPDILDVGTGTGVILPLLEEYYGGGCQITAVDFAENMLEIAKKKYHHYQNIQFIRADIYKYQFNQCFDLIITYSVFPHLGDKVTILERFYDLLKDSGRLLIFHSQSREEINQLHHNSEQDVVRDDLPPIGQVIDWAERIGYKQVESIDNDKMYLLILRK</sequence>
<evidence type="ECO:0000313" key="2">
    <source>
        <dbReference type="EMBL" id="QTL96805.1"/>
    </source>
</evidence>
<dbReference type="EMBL" id="CP046640">
    <property type="protein sequence ID" value="QTL96805.1"/>
    <property type="molecule type" value="Genomic_DNA"/>
</dbReference>
<protein>
    <submittedName>
        <fullName evidence="2">Methyltransferase domain-containing protein</fullName>
    </submittedName>
</protein>
<keyword evidence="3" id="KW-1185">Reference proteome</keyword>
<dbReference type="GO" id="GO:0032259">
    <property type="term" value="P:methylation"/>
    <property type="evidence" value="ECO:0007669"/>
    <property type="project" value="UniProtKB-KW"/>
</dbReference>
<dbReference type="InterPro" id="IPR029063">
    <property type="entry name" value="SAM-dependent_MTases_sf"/>
</dbReference>
<proteinExistence type="predicted"/>
<dbReference type="PANTHER" id="PTHR43861">
    <property type="entry name" value="TRANS-ACONITATE 2-METHYLTRANSFERASE-RELATED"/>
    <property type="match status" value="1"/>
</dbReference>
<accession>A0A8A7K9N5</accession>
<evidence type="ECO:0000259" key="1">
    <source>
        <dbReference type="Pfam" id="PF13847"/>
    </source>
</evidence>